<dbReference type="Gene3D" id="3.40.390.10">
    <property type="entry name" value="Collagenase (Catalytic Domain)"/>
    <property type="match status" value="1"/>
</dbReference>
<dbReference type="Pfam" id="PF00734">
    <property type="entry name" value="CBM_1"/>
    <property type="match status" value="1"/>
</dbReference>
<dbReference type="EMBL" id="JAUIRO010000005">
    <property type="protein sequence ID" value="KAK0713535.1"/>
    <property type="molecule type" value="Genomic_DNA"/>
</dbReference>
<name>A0AA40ACX5_9PEZI</name>
<dbReference type="InterPro" id="IPR000254">
    <property type="entry name" value="CBD"/>
</dbReference>
<comment type="caution">
    <text evidence="4">The sequence shown here is derived from an EMBL/GenBank/DDBJ whole genome shotgun (WGS) entry which is preliminary data.</text>
</comment>
<dbReference type="SUPFAM" id="SSF57180">
    <property type="entry name" value="Cellulose-binding domain"/>
    <property type="match status" value="1"/>
</dbReference>
<gene>
    <name evidence="4" type="ORF">B0T26DRAFT_873665</name>
</gene>
<feature type="domain" description="CBM1" evidence="3">
    <location>
        <begin position="339"/>
        <end position="394"/>
    </location>
</feature>
<feature type="signal peptide" evidence="2">
    <location>
        <begin position="1"/>
        <end position="21"/>
    </location>
</feature>
<protein>
    <recommendedName>
        <fullName evidence="3">CBM1 domain-containing protein</fullName>
    </recommendedName>
</protein>
<dbReference type="InterPro" id="IPR024079">
    <property type="entry name" value="MetalloPept_cat_dom_sf"/>
</dbReference>
<dbReference type="AlphaFoldDB" id="A0AA40ACX5"/>
<evidence type="ECO:0000259" key="3">
    <source>
        <dbReference type="PROSITE" id="PS51164"/>
    </source>
</evidence>
<keyword evidence="1 2" id="KW-0732">Signal</keyword>
<evidence type="ECO:0000256" key="1">
    <source>
        <dbReference type="ARBA" id="ARBA00022729"/>
    </source>
</evidence>
<evidence type="ECO:0000256" key="2">
    <source>
        <dbReference type="SAM" id="SignalP"/>
    </source>
</evidence>
<dbReference type="GO" id="GO:0008237">
    <property type="term" value="F:metallopeptidase activity"/>
    <property type="evidence" value="ECO:0007669"/>
    <property type="project" value="InterPro"/>
</dbReference>
<evidence type="ECO:0000313" key="5">
    <source>
        <dbReference type="Proteomes" id="UP001172101"/>
    </source>
</evidence>
<dbReference type="SUPFAM" id="SSF55486">
    <property type="entry name" value="Metalloproteases ('zincins'), catalytic domain"/>
    <property type="match status" value="1"/>
</dbReference>
<dbReference type="PROSITE" id="PS51164">
    <property type="entry name" value="CBM1_2"/>
    <property type="match status" value="1"/>
</dbReference>
<dbReference type="Proteomes" id="UP001172101">
    <property type="component" value="Unassembled WGS sequence"/>
</dbReference>
<keyword evidence="5" id="KW-1185">Reference proteome</keyword>
<reference evidence="4" key="1">
    <citation type="submission" date="2023-06" db="EMBL/GenBank/DDBJ databases">
        <title>Genome-scale phylogeny and comparative genomics of the fungal order Sordariales.</title>
        <authorList>
            <consortium name="Lawrence Berkeley National Laboratory"/>
            <person name="Hensen N."/>
            <person name="Bonometti L."/>
            <person name="Westerberg I."/>
            <person name="Brannstrom I.O."/>
            <person name="Guillou S."/>
            <person name="Cros-Aarteil S."/>
            <person name="Calhoun S."/>
            <person name="Haridas S."/>
            <person name="Kuo A."/>
            <person name="Mondo S."/>
            <person name="Pangilinan J."/>
            <person name="Riley R."/>
            <person name="LaButti K."/>
            <person name="Andreopoulos B."/>
            <person name="Lipzen A."/>
            <person name="Chen C."/>
            <person name="Yanf M."/>
            <person name="Daum C."/>
            <person name="Ng V."/>
            <person name="Clum A."/>
            <person name="Steindorff A."/>
            <person name="Ohm R."/>
            <person name="Martin F."/>
            <person name="Silar P."/>
            <person name="Natvig D."/>
            <person name="Lalanne C."/>
            <person name="Gautier V."/>
            <person name="Ament-velasquez S.L."/>
            <person name="Kruys A."/>
            <person name="Hutchinson M.I."/>
            <person name="Powell A.J."/>
            <person name="Barry K."/>
            <person name="Miller A.N."/>
            <person name="Grigoriev I.V."/>
            <person name="Debuchy R."/>
            <person name="Gladieux P."/>
            <person name="Thoren M.H."/>
            <person name="Johannesson H."/>
        </authorList>
    </citation>
    <scope>NUCLEOTIDE SEQUENCE</scope>
    <source>
        <strain evidence="4">SMH2392-1A</strain>
    </source>
</reference>
<organism evidence="4 5">
    <name type="scientific">Lasiosphaeria miniovina</name>
    <dbReference type="NCBI Taxonomy" id="1954250"/>
    <lineage>
        <taxon>Eukaryota</taxon>
        <taxon>Fungi</taxon>
        <taxon>Dikarya</taxon>
        <taxon>Ascomycota</taxon>
        <taxon>Pezizomycotina</taxon>
        <taxon>Sordariomycetes</taxon>
        <taxon>Sordariomycetidae</taxon>
        <taxon>Sordariales</taxon>
        <taxon>Lasiosphaeriaceae</taxon>
        <taxon>Lasiosphaeria</taxon>
    </lineage>
</organism>
<dbReference type="GeneID" id="85331274"/>
<dbReference type="GO" id="GO:0005576">
    <property type="term" value="C:extracellular region"/>
    <property type="evidence" value="ECO:0007669"/>
    <property type="project" value="InterPro"/>
</dbReference>
<accession>A0AA40ACX5</accession>
<proteinExistence type="predicted"/>
<dbReference type="RefSeq" id="XP_060294858.1">
    <property type="nucleotide sequence ID" value="XM_060448004.1"/>
</dbReference>
<evidence type="ECO:0000313" key="4">
    <source>
        <dbReference type="EMBL" id="KAK0713535.1"/>
    </source>
</evidence>
<sequence>MASLKHLVLALAAVLAPGVSGRQLQRRDASANDPYPFCNPATSPDCIEGGKYVKPDLDFSDQNDVGDVAYRQYLSTHTFALSQWTNGKMPEACYYWAVTADHWNAADFVVYNVTFSDCPTPFVVCYNNKSPRTVGEIATEISRIPIGMRQATSMYVVYGDQGSDNPSYTGYMATACWDGIIIGRSSGYFTTSLVHETGHAVDCTLASPDASHPASGSSFSDTAAWHGAADADGYAVTAYGTGNYAEDFADVGRAVLLDNVFPGGLSAWSNNNPNLTQIAHQLASFKAVAGAYYVAGGTCNVAKKYPFPTNLVSVGTPTTTTTTTTTTTRPTTTSAANLATATPYGQCGGWSTYTGATLCGSGYTCTTLNAPLRRDIDGPKLVSVWGHGYHFRAVVNAGG</sequence>
<dbReference type="InterPro" id="IPR035971">
    <property type="entry name" value="CBD_sf"/>
</dbReference>
<dbReference type="GO" id="GO:0030248">
    <property type="term" value="F:cellulose binding"/>
    <property type="evidence" value="ECO:0007669"/>
    <property type="project" value="InterPro"/>
</dbReference>
<feature type="chain" id="PRO_5041251094" description="CBM1 domain-containing protein" evidence="2">
    <location>
        <begin position="22"/>
        <end position="399"/>
    </location>
</feature>
<dbReference type="GO" id="GO:0005975">
    <property type="term" value="P:carbohydrate metabolic process"/>
    <property type="evidence" value="ECO:0007669"/>
    <property type="project" value="InterPro"/>
</dbReference>